<dbReference type="Gene3D" id="6.20.80.10">
    <property type="match status" value="1"/>
</dbReference>
<name>A0A7Z1HNE0_SALDU</name>
<feature type="non-terminal residue" evidence="2">
    <location>
        <position position="219"/>
    </location>
</feature>
<dbReference type="Pfam" id="PF20744">
    <property type="entry name" value="gp37_trimer"/>
    <property type="match status" value="1"/>
</dbReference>
<comment type="caution">
    <text evidence="2">The sequence shown here is derived from an EMBL/GenBank/DDBJ whole genome shotgun (WGS) entry which is preliminary data.</text>
</comment>
<evidence type="ECO:0000313" key="2">
    <source>
        <dbReference type="EMBL" id="PHP44884.1"/>
    </source>
</evidence>
<evidence type="ECO:0000313" key="3">
    <source>
        <dbReference type="Proteomes" id="UP000221568"/>
    </source>
</evidence>
<organism evidence="2 3">
    <name type="scientific">Salmonella dublin</name>
    <dbReference type="NCBI Taxonomy" id="98360"/>
    <lineage>
        <taxon>Bacteria</taxon>
        <taxon>Pseudomonadati</taxon>
        <taxon>Pseudomonadota</taxon>
        <taxon>Gammaproteobacteria</taxon>
        <taxon>Enterobacterales</taxon>
        <taxon>Enterobacteriaceae</taxon>
        <taxon>Salmonella</taxon>
    </lineage>
</organism>
<dbReference type="AlphaFoldDB" id="A0A7Z1HNE0"/>
<reference evidence="2 3" key="1">
    <citation type="submission" date="2017-10" db="EMBL/GenBank/DDBJ databases">
        <title>Characterization of the Virulence Potential of Salmonella enterica Isolates Carrying Incompatibility Group FIB Plasmids using Caco-2 Intestinal Epithelial Cells.</title>
        <authorList>
            <person name="Sanad Y."/>
            <person name="Khajanchi B."/>
            <person name="Deck J."/>
            <person name="Cox J."/>
            <person name="Thaker R."/>
            <person name="Han J."/>
            <person name="Nayak R."/>
            <person name="Foley S."/>
        </authorList>
    </citation>
    <scope>NUCLEOTIDE SEQUENCE [LARGE SCALE GENOMIC DNA]</scope>
    <source>
        <strain evidence="2 3">SE853</strain>
    </source>
</reference>
<sequence>MNLGGTGATSAAAARNNLGVGAGQTVTFGNLVTTDLTANGRVKIGRTGDALRIWNSRYGAIFRRSETSLHIIPTNENEGENGAISNLRPFSIELGTGAVSMEHVVDIGVGKFKVDTSGTTASQRITVNTGADAIVVNAPTQASSNYIQGRKAGVAKWYVGIGDGGDAVRLHNNVYYHGIGLSADTVDITKPLKVGNAKLGTDGNITGGSGNFANLNTTL</sequence>
<accession>A0A7Z1HNE0</accession>
<feature type="domain" description="Tail fibre protein gp37 trimerization region" evidence="1">
    <location>
        <begin position="137"/>
        <end position="207"/>
    </location>
</feature>
<evidence type="ECO:0000259" key="1">
    <source>
        <dbReference type="Pfam" id="PF20744"/>
    </source>
</evidence>
<protein>
    <recommendedName>
        <fullName evidence="1">Tail fibre protein gp37 trimerization region domain-containing protein</fullName>
    </recommendedName>
</protein>
<dbReference type="EMBL" id="PDOM01000722">
    <property type="protein sequence ID" value="PHP44884.1"/>
    <property type="molecule type" value="Genomic_DNA"/>
</dbReference>
<proteinExistence type="predicted"/>
<gene>
    <name evidence="2" type="ORF">CR088_30420</name>
</gene>
<dbReference type="Proteomes" id="UP000221568">
    <property type="component" value="Unassembled WGS sequence"/>
</dbReference>
<dbReference type="InterPro" id="IPR048388">
    <property type="entry name" value="Gp37_trimer"/>
</dbReference>